<comment type="similarity">
    <text evidence="1">Belongs to the CCDC25 family.</text>
</comment>
<keyword evidence="7" id="KW-0812">Transmembrane</keyword>
<evidence type="ECO:0000256" key="7">
    <source>
        <dbReference type="SAM" id="Phobius"/>
    </source>
</evidence>
<keyword evidence="7" id="KW-1133">Transmembrane helix</keyword>
<keyword evidence="7" id="KW-0472">Membrane</keyword>
<dbReference type="Pfam" id="PF05670">
    <property type="entry name" value="NFACT-R_1"/>
    <property type="match status" value="1"/>
</dbReference>
<keyword evidence="4 5" id="KW-0175">Coiled coil</keyword>
<dbReference type="PROSITE" id="PS50892">
    <property type="entry name" value="V_SNARE"/>
    <property type="match status" value="1"/>
</dbReference>
<feature type="domain" description="V-SNARE coiled-coil homology" evidence="8">
    <location>
        <begin position="26"/>
        <end position="86"/>
    </location>
</feature>
<dbReference type="PANTHER" id="PTHR13049">
    <property type="entry name" value="DUF814-RELATED"/>
    <property type="match status" value="1"/>
</dbReference>
<name>A0AAF5D034_STRER</name>
<dbReference type="GO" id="GO:0016020">
    <property type="term" value="C:membrane"/>
    <property type="evidence" value="ECO:0007669"/>
    <property type="project" value="InterPro"/>
</dbReference>
<dbReference type="InterPro" id="IPR001388">
    <property type="entry name" value="Synaptobrevin-like"/>
</dbReference>
<dbReference type="CDD" id="cd15870">
    <property type="entry name" value="R-SNARE_VAMP2"/>
    <property type="match status" value="1"/>
</dbReference>
<dbReference type="Pfam" id="PF10496">
    <property type="entry name" value="Syntaxin-18_N"/>
    <property type="match status" value="1"/>
</dbReference>
<dbReference type="Proteomes" id="UP000035681">
    <property type="component" value="Unplaced"/>
</dbReference>
<feature type="coiled-coil region" evidence="5">
    <location>
        <begin position="386"/>
        <end position="416"/>
    </location>
</feature>
<dbReference type="InterPro" id="IPR042855">
    <property type="entry name" value="V_SNARE_CC"/>
</dbReference>
<evidence type="ECO:0000313" key="10">
    <source>
        <dbReference type="WBParaSite" id="TCONS_00003934.p1"/>
    </source>
</evidence>
<evidence type="ECO:0000256" key="6">
    <source>
        <dbReference type="SAM" id="MobiDB-lite"/>
    </source>
</evidence>
<dbReference type="PANTHER" id="PTHR13049:SF2">
    <property type="entry name" value="COILED-COIL DOMAIN-CONTAINING PROTEIN 25"/>
    <property type="match status" value="1"/>
</dbReference>
<reference evidence="10" key="1">
    <citation type="submission" date="2024-02" db="UniProtKB">
        <authorList>
            <consortium name="WormBaseParasite"/>
        </authorList>
    </citation>
    <scope>IDENTIFICATION</scope>
</reference>
<evidence type="ECO:0000256" key="2">
    <source>
        <dbReference type="ARBA" id="ARBA00016700"/>
    </source>
</evidence>
<dbReference type="InterPro" id="IPR008532">
    <property type="entry name" value="NFACT_RNA-bd"/>
</dbReference>
<dbReference type="InterPro" id="IPR019529">
    <property type="entry name" value="Syntaxin-18_N"/>
</dbReference>
<keyword evidence="9" id="KW-1185">Reference proteome</keyword>
<dbReference type="Gene3D" id="1.20.5.110">
    <property type="match status" value="1"/>
</dbReference>
<accession>A0AAF5D034</accession>
<dbReference type="PROSITE" id="PS00417">
    <property type="entry name" value="SYNAPTOBREVIN"/>
    <property type="match status" value="1"/>
</dbReference>
<dbReference type="PRINTS" id="PR00219">
    <property type="entry name" value="SYNAPTOBREVN"/>
</dbReference>
<evidence type="ECO:0000259" key="8">
    <source>
        <dbReference type="PROSITE" id="PS50892"/>
    </source>
</evidence>
<dbReference type="InterPro" id="IPR039730">
    <property type="entry name" value="Jlp2/Ccd25"/>
</dbReference>
<evidence type="ECO:0000256" key="4">
    <source>
        <dbReference type="PROSITE-ProRule" id="PRU00290"/>
    </source>
</evidence>
<feature type="region of interest" description="Disordered" evidence="6">
    <location>
        <begin position="626"/>
        <end position="668"/>
    </location>
</feature>
<feature type="transmembrane region" description="Helical" evidence="7">
    <location>
        <begin position="90"/>
        <end position="113"/>
    </location>
</feature>
<evidence type="ECO:0000256" key="1">
    <source>
        <dbReference type="ARBA" id="ARBA00008998"/>
    </source>
</evidence>
<feature type="region of interest" description="Disordered" evidence="6">
    <location>
        <begin position="1"/>
        <end position="26"/>
    </location>
</feature>
<dbReference type="SUPFAM" id="SSF58038">
    <property type="entry name" value="SNARE fusion complex"/>
    <property type="match status" value="1"/>
</dbReference>
<protein>
    <recommendedName>
        <fullName evidence="2">Coiled-coil domain-containing protein 25</fullName>
    </recommendedName>
</protein>
<evidence type="ECO:0000256" key="5">
    <source>
        <dbReference type="SAM" id="Coils"/>
    </source>
</evidence>
<dbReference type="AlphaFoldDB" id="A0AAF5D034"/>
<sequence>SPLGHNNLETGNGGAPTTAGRPSNKRLQQTQAQVDEVVGIMKVNVEKVLERDQKLSQLDDRADALQEGASQFEKSAATLKRKYWWKNIKMIIIMCAIVLLLIILACLCTLPRYCFYHSVLFFFSLLHIIHERKKMTYNPNVIPVTDNTHLFKARIKMIRAKDKEDSEKEKGEKTNNSKNNKLSLYINEAKEILKHITLLKTLALNNRYSYIASSGFYFPVSGKDVVKMSFDEKQRKKLDAASDDGLEDCQKLIENFGKQINADSFLKNIEKEMIENIFVSMDSYLNTVRREIMEMREKYNEKAKRAKFLGCYSNFVKMDQDGYRKAFKDINEKYSQSDNILIVPENKIRFRKTAKEDKPLKKNNYYLDEDNKVEDEENSEIPQQVLKEQEKFYQKLTNKNEEIEVLSRQFAEIEKLQHKFLEKALEQEKNIEVIHEKVELTEVNLKVANNFIKNALENTATKRVIYMFCIIVLTLSLLFLDWRGLRTYILSLKYVTNPPSLLYVGRDKEENELLIRWGWPEDIWFHVDKLSSAHVYVRLKEGQTIDDMPKELIDDCAALVKANSIQGCKLASVDVVYTPWSNLKKTGDMVTGQVGFYSDKQVRKCKAEKRNDIVNRLNKTEVVEENVDFKSQREERDAKERQARKKIEKEKKLREEEDKKRKEKEKELRSYEKVFVDEKMNTNKDGYDSDDFM</sequence>
<dbReference type="Pfam" id="PF00957">
    <property type="entry name" value="Synaptobrevin"/>
    <property type="match status" value="1"/>
</dbReference>
<evidence type="ECO:0000256" key="3">
    <source>
        <dbReference type="ARBA" id="ARBA00024214"/>
    </source>
</evidence>
<organism evidence="9 10">
    <name type="scientific">Strongyloides stercoralis</name>
    <name type="common">Threadworm</name>
    <dbReference type="NCBI Taxonomy" id="6248"/>
    <lineage>
        <taxon>Eukaryota</taxon>
        <taxon>Metazoa</taxon>
        <taxon>Ecdysozoa</taxon>
        <taxon>Nematoda</taxon>
        <taxon>Chromadorea</taxon>
        <taxon>Rhabditida</taxon>
        <taxon>Tylenchina</taxon>
        <taxon>Panagrolaimomorpha</taxon>
        <taxon>Strongyloidoidea</taxon>
        <taxon>Strongyloididae</taxon>
        <taxon>Strongyloides</taxon>
    </lineage>
</organism>
<dbReference type="GO" id="GO:0016192">
    <property type="term" value="P:vesicle-mediated transport"/>
    <property type="evidence" value="ECO:0007669"/>
    <property type="project" value="InterPro"/>
</dbReference>
<comment type="subunit">
    <text evidence="3">Interacts (via cytoplasmic region) with ILK.</text>
</comment>
<evidence type="ECO:0000313" key="9">
    <source>
        <dbReference type="Proteomes" id="UP000035681"/>
    </source>
</evidence>
<dbReference type="WBParaSite" id="TCONS_00003934.p1">
    <property type="protein sequence ID" value="TCONS_00003934.p1"/>
    <property type="gene ID" value="XLOC_000697"/>
</dbReference>
<proteinExistence type="inferred from homology"/>